<reference evidence="2" key="1">
    <citation type="submission" date="2023-06" db="EMBL/GenBank/DDBJ databases">
        <authorList>
            <consortium name="Lawrence Berkeley National Laboratory"/>
            <person name="Ahrendt S."/>
            <person name="Sahu N."/>
            <person name="Indic B."/>
            <person name="Wong-Bajracharya J."/>
            <person name="Merenyi Z."/>
            <person name="Ke H.-M."/>
            <person name="Monk M."/>
            <person name="Kocsube S."/>
            <person name="Drula E."/>
            <person name="Lipzen A."/>
            <person name="Balint B."/>
            <person name="Henrissat B."/>
            <person name="Andreopoulos B."/>
            <person name="Martin F.M."/>
            <person name="Harder C.B."/>
            <person name="Rigling D."/>
            <person name="Ford K.L."/>
            <person name="Foster G.D."/>
            <person name="Pangilinan J."/>
            <person name="Papanicolaou A."/>
            <person name="Barry K."/>
            <person name="LaButti K."/>
            <person name="Viragh M."/>
            <person name="Koriabine M."/>
            <person name="Yan M."/>
            <person name="Riley R."/>
            <person name="Champramary S."/>
            <person name="Plett K.L."/>
            <person name="Tsai I.J."/>
            <person name="Slot J."/>
            <person name="Sipos G."/>
            <person name="Plett J."/>
            <person name="Nagy L.G."/>
            <person name="Grigoriev I.V."/>
        </authorList>
    </citation>
    <scope>NUCLEOTIDE SEQUENCE</scope>
    <source>
        <strain evidence="2">ICMP 16352</strain>
    </source>
</reference>
<comment type="caution">
    <text evidence="2">The sequence shown here is derived from an EMBL/GenBank/DDBJ whole genome shotgun (WGS) entry which is preliminary data.</text>
</comment>
<keyword evidence="3" id="KW-1185">Reference proteome</keyword>
<dbReference type="EMBL" id="JAUEPR010000047">
    <property type="protein sequence ID" value="KAK0471742.1"/>
    <property type="molecule type" value="Genomic_DNA"/>
</dbReference>
<gene>
    <name evidence="2" type="ORF">IW261DRAFT_1424839</name>
</gene>
<feature type="region of interest" description="Disordered" evidence="1">
    <location>
        <begin position="314"/>
        <end position="356"/>
    </location>
</feature>
<organism evidence="2 3">
    <name type="scientific">Armillaria novae-zelandiae</name>
    <dbReference type="NCBI Taxonomy" id="153914"/>
    <lineage>
        <taxon>Eukaryota</taxon>
        <taxon>Fungi</taxon>
        <taxon>Dikarya</taxon>
        <taxon>Basidiomycota</taxon>
        <taxon>Agaricomycotina</taxon>
        <taxon>Agaricomycetes</taxon>
        <taxon>Agaricomycetidae</taxon>
        <taxon>Agaricales</taxon>
        <taxon>Marasmiineae</taxon>
        <taxon>Physalacriaceae</taxon>
        <taxon>Armillaria</taxon>
    </lineage>
</organism>
<accession>A0AA39NTT7</accession>
<dbReference type="Proteomes" id="UP001175227">
    <property type="component" value="Unassembled WGS sequence"/>
</dbReference>
<protein>
    <submittedName>
        <fullName evidence="2">Uncharacterized protein</fullName>
    </submittedName>
</protein>
<feature type="compositionally biased region" description="Pro residues" evidence="1">
    <location>
        <begin position="314"/>
        <end position="323"/>
    </location>
</feature>
<evidence type="ECO:0000313" key="3">
    <source>
        <dbReference type="Proteomes" id="UP001175227"/>
    </source>
</evidence>
<evidence type="ECO:0000313" key="2">
    <source>
        <dbReference type="EMBL" id="KAK0471742.1"/>
    </source>
</evidence>
<evidence type="ECO:0000256" key="1">
    <source>
        <dbReference type="SAM" id="MobiDB-lite"/>
    </source>
</evidence>
<name>A0AA39NTT7_9AGAR</name>
<sequence>MSTTQLFPAFDTPLANICYNLAQVRNVTAQYLEITTRNAAPMGELIRVVTATHVYLDAHIDVLRDFKFTGSLYRLALCSQIHVIASCIPVDLRHPLWKKWYLTSEEALRNEVHYSLFLFISSLTRRFYPKRPQAPPHHGATRLKPRMIHTPEPPKELSFSAPGKKLIGVILPPAGSALGGPSTHKHQREQESITNAPVPVSDVRSEPMAGTSVSSKPKAATGHGPAKTRTYSSSDSDVPPMSNKGEGPVPTKEPLFFPSHNDSISDALHSPPSKHTRLSLPVHEESSPPPHAYHPLTGVPLFFLRPLNFSAPLEPAPPLPPSTGPSSKALGKQRAVAPSSPPHQSPEAGPSNSTSDTVHMVNNTFYACAFHPALDLQFHEPPSCEALEHLKLSVLPVAPKSLSKPPKQVRKGREYIYQAHSDANPYFIWPPLLSWPCFNCTLTRSADECVFKGNVAIAQGLAHIDTINTQLKSLGKVVNSLRADREGVLSELANGLDSIASHEHGSEIINAYTWSRIF</sequence>
<dbReference type="AlphaFoldDB" id="A0AA39NTT7"/>
<proteinExistence type="predicted"/>
<feature type="region of interest" description="Disordered" evidence="1">
    <location>
        <begin position="172"/>
        <end position="293"/>
    </location>
</feature>